<accession>A0ABY8QTL0</accession>
<keyword evidence="3" id="KW-1185">Reference proteome</keyword>
<dbReference type="Gene3D" id="3.30.1330.30">
    <property type="match status" value="1"/>
</dbReference>
<gene>
    <name evidence="2" type="ORF">LWF01_00860</name>
</gene>
<dbReference type="InterPro" id="IPR040701">
    <property type="entry name" value="Bact_RF_family2"/>
</dbReference>
<sequence>MKFPWLKDVLTTNGPFLSIYLDTTRTDPALAAEIDARWAHLKAEATRAGAPKGMLDDIEDLVRQPSGMGGRHGQAFIATKDRLQIERVIPLPPRQDVAAWSDHPQLLPIMRIAAKAVSYIIVEVDRYGADFKLRAPEDPHLIGSKDGLGDDSVVEGGHDEVHKPRSGWRGHKFEARVEDSWERNADAVAARLDKLVSRYRPDMVLLSGDIRAENLLKEAVNQDTKTRIVCVPGGSRGDNGDKPSFAAAVATAVDQFVERKGQELVGKLKEEQARDGDVVSGAQETQEALKRGQVETLVLVEGEEPDSIEELLRTAILTDADIRTIQPGQVRLPEGIGGLLRWKDGATPSNSIASLNGDPARESASRESANR</sequence>
<evidence type="ECO:0000256" key="1">
    <source>
        <dbReference type="SAM" id="MobiDB-lite"/>
    </source>
</evidence>
<dbReference type="EMBL" id="CP090958">
    <property type="protein sequence ID" value="WGW12349.1"/>
    <property type="molecule type" value="Genomic_DNA"/>
</dbReference>
<dbReference type="Pfam" id="PF18844">
    <property type="entry name" value="baeRF_family2"/>
    <property type="match status" value="1"/>
</dbReference>
<protein>
    <recommendedName>
        <fullName evidence="4">Peptide chain release factor 1</fullName>
    </recommendedName>
</protein>
<dbReference type="InterPro" id="IPR029064">
    <property type="entry name" value="Ribosomal_eL30-like_sf"/>
</dbReference>
<dbReference type="Proteomes" id="UP001209083">
    <property type="component" value="Chromosome"/>
</dbReference>
<name>A0ABY8QTL0_9MICO</name>
<reference evidence="2 3" key="1">
    <citation type="submission" date="2023-05" db="EMBL/GenBank/DDBJ databases">
        <title>Lithophilousrod everest ZFBP1038 complete genpme.</title>
        <authorList>
            <person name="Tian M."/>
        </authorList>
    </citation>
    <scope>NUCLEOTIDE SEQUENCE [LARGE SCALE GENOMIC DNA]</scope>
    <source>
        <strain evidence="2 3">ZFBP1038</strain>
    </source>
</reference>
<dbReference type="RefSeq" id="WP_349639148.1">
    <property type="nucleotide sequence ID" value="NZ_CP090958.1"/>
</dbReference>
<proteinExistence type="predicted"/>
<dbReference type="SUPFAM" id="SSF55315">
    <property type="entry name" value="L30e-like"/>
    <property type="match status" value="1"/>
</dbReference>
<evidence type="ECO:0008006" key="4">
    <source>
        <dbReference type="Google" id="ProtNLM"/>
    </source>
</evidence>
<organism evidence="2 3">
    <name type="scientific">Saxibacter everestensis</name>
    <dbReference type="NCBI Taxonomy" id="2909229"/>
    <lineage>
        <taxon>Bacteria</taxon>
        <taxon>Bacillati</taxon>
        <taxon>Actinomycetota</taxon>
        <taxon>Actinomycetes</taxon>
        <taxon>Micrococcales</taxon>
        <taxon>Brevibacteriaceae</taxon>
        <taxon>Saxibacter</taxon>
    </lineage>
</organism>
<feature type="compositionally biased region" description="Basic and acidic residues" evidence="1">
    <location>
        <begin position="359"/>
        <end position="371"/>
    </location>
</feature>
<evidence type="ECO:0000313" key="2">
    <source>
        <dbReference type="EMBL" id="WGW12349.1"/>
    </source>
</evidence>
<evidence type="ECO:0000313" key="3">
    <source>
        <dbReference type="Proteomes" id="UP001209083"/>
    </source>
</evidence>
<feature type="region of interest" description="Disordered" evidence="1">
    <location>
        <begin position="347"/>
        <end position="371"/>
    </location>
</feature>